<keyword evidence="3" id="KW-0813">Transport</keyword>
<accession>A0ABV5KNZ5</accession>
<comment type="caution">
    <text evidence="9">The sequence shown here is derived from an EMBL/GenBank/DDBJ whole genome shotgun (WGS) entry which is preliminary data.</text>
</comment>
<feature type="transmembrane region" description="Helical" evidence="8">
    <location>
        <begin position="270"/>
        <end position="292"/>
    </location>
</feature>
<feature type="transmembrane region" description="Helical" evidence="8">
    <location>
        <begin position="215"/>
        <end position="234"/>
    </location>
</feature>
<evidence type="ECO:0000256" key="6">
    <source>
        <dbReference type="ARBA" id="ARBA00022989"/>
    </source>
</evidence>
<keyword evidence="10" id="KW-1185">Reference proteome</keyword>
<keyword evidence="5 8" id="KW-0812">Transmembrane</keyword>
<proteinExistence type="inferred from homology"/>
<keyword evidence="6 8" id="KW-1133">Transmembrane helix</keyword>
<gene>
    <name evidence="9" type="ORF">ACFFSY_09265</name>
</gene>
<dbReference type="Proteomes" id="UP001589747">
    <property type="component" value="Unassembled WGS sequence"/>
</dbReference>
<evidence type="ECO:0000256" key="3">
    <source>
        <dbReference type="ARBA" id="ARBA00022448"/>
    </source>
</evidence>
<evidence type="ECO:0000256" key="5">
    <source>
        <dbReference type="ARBA" id="ARBA00022692"/>
    </source>
</evidence>
<organism evidence="9 10">
    <name type="scientific">Paenibacillus aurantiacus</name>
    <dbReference type="NCBI Taxonomy" id="1936118"/>
    <lineage>
        <taxon>Bacteria</taxon>
        <taxon>Bacillati</taxon>
        <taxon>Bacillota</taxon>
        <taxon>Bacilli</taxon>
        <taxon>Bacillales</taxon>
        <taxon>Paenibacillaceae</taxon>
        <taxon>Paenibacillus</taxon>
    </lineage>
</organism>
<feature type="transmembrane region" description="Helical" evidence="8">
    <location>
        <begin position="104"/>
        <end position="128"/>
    </location>
</feature>
<feature type="transmembrane region" description="Helical" evidence="8">
    <location>
        <begin position="304"/>
        <end position="321"/>
    </location>
</feature>
<evidence type="ECO:0000313" key="10">
    <source>
        <dbReference type="Proteomes" id="UP001589747"/>
    </source>
</evidence>
<evidence type="ECO:0000256" key="7">
    <source>
        <dbReference type="ARBA" id="ARBA00023136"/>
    </source>
</evidence>
<comment type="subcellular location">
    <subcellularLocation>
        <location evidence="1">Membrane</location>
        <topology evidence="1">Multi-pass membrane protein</topology>
    </subcellularLocation>
</comment>
<feature type="transmembrane region" description="Helical" evidence="8">
    <location>
        <begin position="181"/>
        <end position="203"/>
    </location>
</feature>
<evidence type="ECO:0000256" key="8">
    <source>
        <dbReference type="SAM" id="Phobius"/>
    </source>
</evidence>
<evidence type="ECO:0000313" key="9">
    <source>
        <dbReference type="EMBL" id="MFB9326098.1"/>
    </source>
</evidence>
<sequence>MTAVSKMHGVHSYSMLLVFLLGTSIIFGPPRFVPDAWLVELIAVIPAGALFLLFAGLVAAGNGGGLYAMLDKAWGSTIGRVWTLCYAVYFLYIASRNVRDMIELVMTSILRATPTSVLVFMFVLVVAYASSGGMAVLGRLSVLIAAIVGSFFFALAILLLFSGSVDTERLLPFLSEGLMKVLAVPLRSSVWFPYGELIVFLVFRSSFGTARSFRRIGWLAMISACLLLTFSDLLQTSVLGMEDIVFSVFPLLDAARMISIYNFITRLDALVALIIIFGVLIKCAVFVHAAVLGANRAFGQHRRFPLSAALLVGAFSILVTHNNAEHFEEGLKYVIYWLHIPAQLALPAVTLLLLRVRYRKGERL</sequence>
<feature type="transmembrane region" description="Helical" evidence="8">
    <location>
        <begin position="41"/>
        <end position="61"/>
    </location>
</feature>
<comment type="similarity">
    <text evidence="2">Belongs to the amino acid-polyamine-organocation (APC) superfamily. Spore germination protein (SGP) (TC 2.A.3.9) family.</text>
</comment>
<keyword evidence="7 8" id="KW-0472">Membrane</keyword>
<dbReference type="PANTHER" id="PTHR34975">
    <property type="entry name" value="SPORE GERMINATION PROTEIN A2"/>
    <property type="match status" value="1"/>
</dbReference>
<feature type="transmembrane region" description="Helical" evidence="8">
    <location>
        <begin position="73"/>
        <end position="92"/>
    </location>
</feature>
<dbReference type="PANTHER" id="PTHR34975:SF2">
    <property type="entry name" value="SPORE GERMINATION PROTEIN A2"/>
    <property type="match status" value="1"/>
</dbReference>
<dbReference type="Pfam" id="PF03845">
    <property type="entry name" value="Spore_permease"/>
    <property type="match status" value="1"/>
</dbReference>
<feature type="transmembrane region" description="Helical" evidence="8">
    <location>
        <begin position="333"/>
        <end position="354"/>
    </location>
</feature>
<dbReference type="RefSeq" id="WP_377493068.1">
    <property type="nucleotide sequence ID" value="NZ_JBHMDO010000017.1"/>
</dbReference>
<evidence type="ECO:0000256" key="2">
    <source>
        <dbReference type="ARBA" id="ARBA00007998"/>
    </source>
</evidence>
<evidence type="ECO:0000256" key="1">
    <source>
        <dbReference type="ARBA" id="ARBA00004141"/>
    </source>
</evidence>
<evidence type="ECO:0000256" key="4">
    <source>
        <dbReference type="ARBA" id="ARBA00022544"/>
    </source>
</evidence>
<dbReference type="EMBL" id="JBHMDO010000017">
    <property type="protein sequence ID" value="MFB9326098.1"/>
    <property type="molecule type" value="Genomic_DNA"/>
</dbReference>
<dbReference type="NCBIfam" id="TIGR00912">
    <property type="entry name" value="2A0309"/>
    <property type="match status" value="1"/>
</dbReference>
<keyword evidence="4" id="KW-0309">Germination</keyword>
<dbReference type="InterPro" id="IPR004761">
    <property type="entry name" value="Spore_GerAB"/>
</dbReference>
<protein>
    <submittedName>
        <fullName evidence="9">GerAB/ArcD/ProY family transporter</fullName>
    </submittedName>
</protein>
<reference evidence="9 10" key="1">
    <citation type="submission" date="2024-09" db="EMBL/GenBank/DDBJ databases">
        <authorList>
            <person name="Sun Q."/>
            <person name="Mori K."/>
        </authorList>
    </citation>
    <scope>NUCLEOTIDE SEQUENCE [LARGE SCALE GENOMIC DNA]</scope>
    <source>
        <strain evidence="9 10">TISTR 2452</strain>
    </source>
</reference>
<feature type="transmembrane region" description="Helical" evidence="8">
    <location>
        <begin position="12"/>
        <end position="29"/>
    </location>
</feature>
<name>A0ABV5KNZ5_9BACL</name>
<feature type="transmembrane region" description="Helical" evidence="8">
    <location>
        <begin position="140"/>
        <end position="161"/>
    </location>
</feature>